<dbReference type="OrthoDB" id="4449296at2759"/>
<dbReference type="AlphaFoldDB" id="A0A1J9PX14"/>
<dbReference type="VEuPathDB" id="FungiDB:ACJ73_07771"/>
<organism evidence="2 3">
    <name type="scientific">Blastomyces percursus</name>
    <dbReference type="NCBI Taxonomy" id="1658174"/>
    <lineage>
        <taxon>Eukaryota</taxon>
        <taxon>Fungi</taxon>
        <taxon>Dikarya</taxon>
        <taxon>Ascomycota</taxon>
        <taxon>Pezizomycotina</taxon>
        <taxon>Eurotiomycetes</taxon>
        <taxon>Eurotiomycetidae</taxon>
        <taxon>Onygenales</taxon>
        <taxon>Ajellomycetaceae</taxon>
        <taxon>Blastomyces</taxon>
    </lineage>
</organism>
<sequence>MTYYHKPRGKRFSDITKPERPRKKRQKTSFSGGPRVGQGPDPDTVSALERAYPNQELGDILLSSDHNHIRVVPPQFAAAVRLIAAIEPSHQTSDLIKPLLKRIYCYALAKIHPKGQRVENVESVIMSKIHQYLRLGRSWNTIVERARSIASRILAREISETEVTGILCVLKTGSVWERAPVEACCAALSALYAKTGTYQHINTFSPYVNSALCRITGMTHKFVLYSNGGIVRLDPMSRCLHTASSTASHWKESSMAAVSEALSESREDHSESAGLLCVLLCFLAELEVPLQLCVRGSTPRKRWNNRGDIEVMNALDAGLVPELVQALSHHTDLDNALRELRSFSAVSSKSGSTCSLDPSVSARILRSLPLEFHSFWRKQALIVAFRSIPWKYLEPRPLNMELFLRHLKHTVHKARDCDGFQGLAPNIRIDLILTLAEASRFPDMVWKRFVIDQAKELLCGLNDEYLQSCIAERESVVYRDSMKIFPLKIMHGESAHTEAFVHSMVVTHSRFPGCKSDRRP</sequence>
<accession>A0A1J9PX14</accession>
<name>A0A1J9PX14_9EURO</name>
<comment type="caution">
    <text evidence="2">The sequence shown here is derived from an EMBL/GenBank/DDBJ whole genome shotgun (WGS) entry which is preliminary data.</text>
</comment>
<evidence type="ECO:0000313" key="3">
    <source>
        <dbReference type="Proteomes" id="UP000242791"/>
    </source>
</evidence>
<proteinExistence type="predicted"/>
<evidence type="ECO:0000313" key="2">
    <source>
        <dbReference type="EMBL" id="OJD20889.1"/>
    </source>
</evidence>
<dbReference type="EMBL" id="LGTZ01001655">
    <property type="protein sequence ID" value="OJD20889.1"/>
    <property type="molecule type" value="Genomic_DNA"/>
</dbReference>
<dbReference type="Proteomes" id="UP000242791">
    <property type="component" value="Unassembled WGS sequence"/>
</dbReference>
<keyword evidence="3" id="KW-1185">Reference proteome</keyword>
<gene>
    <name evidence="2" type="ORF">ACJ73_07771</name>
</gene>
<reference evidence="2 3" key="1">
    <citation type="submission" date="2015-08" db="EMBL/GenBank/DDBJ databases">
        <title>Emmonsia species relationships and genome sequence.</title>
        <authorList>
            <person name="Cuomo C.A."/>
            <person name="Schwartz I.S."/>
            <person name="Kenyon C."/>
            <person name="De Hoog G.S."/>
            <person name="Govender N.P."/>
            <person name="Botha A."/>
            <person name="Moreno L."/>
            <person name="De Vries M."/>
            <person name="Munoz J.F."/>
            <person name="Stielow J.B."/>
        </authorList>
    </citation>
    <scope>NUCLEOTIDE SEQUENCE [LARGE SCALE GENOMIC DNA]</scope>
    <source>
        <strain evidence="2 3">EI222</strain>
    </source>
</reference>
<evidence type="ECO:0000256" key="1">
    <source>
        <dbReference type="SAM" id="MobiDB-lite"/>
    </source>
</evidence>
<protein>
    <submittedName>
        <fullName evidence="2">Uncharacterized protein</fullName>
    </submittedName>
</protein>
<feature type="region of interest" description="Disordered" evidence="1">
    <location>
        <begin position="1"/>
        <end position="46"/>
    </location>
</feature>
<feature type="compositionally biased region" description="Basic residues" evidence="1">
    <location>
        <begin position="1"/>
        <end position="10"/>
    </location>
</feature>